<gene>
    <name evidence="4" type="ORF">FYJ62_02705</name>
</gene>
<dbReference type="SUPFAM" id="SSF55073">
    <property type="entry name" value="Nucleotide cyclase"/>
    <property type="match status" value="2"/>
</dbReference>
<accession>A0A6A8MBJ2</accession>
<dbReference type="CDD" id="cd01948">
    <property type="entry name" value="EAL"/>
    <property type="match status" value="1"/>
</dbReference>
<evidence type="ECO:0000256" key="1">
    <source>
        <dbReference type="SAM" id="Phobius"/>
    </source>
</evidence>
<dbReference type="Gene3D" id="3.30.70.270">
    <property type="match status" value="2"/>
</dbReference>
<reference evidence="4 5" key="1">
    <citation type="submission" date="2019-08" db="EMBL/GenBank/DDBJ databases">
        <title>In-depth cultivation of the pig gut microbiome towards novel bacterial diversity and tailored functional studies.</title>
        <authorList>
            <person name="Wylensek D."/>
            <person name="Hitch T.C.A."/>
            <person name="Clavel T."/>
        </authorList>
    </citation>
    <scope>NUCLEOTIDE SEQUENCE [LARGE SCALE GENOMIC DNA]</scope>
    <source>
        <strain evidence="4 5">Bifido-178-WT-2B</strain>
    </source>
</reference>
<keyword evidence="1" id="KW-0812">Transmembrane</keyword>
<dbReference type="OrthoDB" id="8731447at2"/>
<dbReference type="SUPFAM" id="SSF141868">
    <property type="entry name" value="EAL domain-like"/>
    <property type="match status" value="1"/>
</dbReference>
<name>A0A6A8MBJ2_9LACO</name>
<dbReference type="GO" id="GO:0071111">
    <property type="term" value="F:cyclic-guanylate-specific phosphodiesterase activity"/>
    <property type="evidence" value="ECO:0007669"/>
    <property type="project" value="InterPro"/>
</dbReference>
<evidence type="ECO:0000259" key="3">
    <source>
        <dbReference type="PROSITE" id="PS50887"/>
    </source>
</evidence>
<evidence type="ECO:0000259" key="2">
    <source>
        <dbReference type="PROSITE" id="PS50883"/>
    </source>
</evidence>
<feature type="transmembrane region" description="Helical" evidence="1">
    <location>
        <begin position="245"/>
        <end position="265"/>
    </location>
</feature>
<dbReference type="NCBIfam" id="TIGR00229">
    <property type="entry name" value="sensory_box"/>
    <property type="match status" value="1"/>
</dbReference>
<keyword evidence="1" id="KW-0472">Membrane</keyword>
<dbReference type="RefSeq" id="WP_154547478.1">
    <property type="nucleotide sequence ID" value="NZ_VUMX01000005.1"/>
</dbReference>
<dbReference type="InterPro" id="IPR029787">
    <property type="entry name" value="Nucleotide_cyclase"/>
</dbReference>
<feature type="domain" description="GGDEF" evidence="3">
    <location>
        <begin position="462"/>
        <end position="586"/>
    </location>
</feature>
<feature type="transmembrane region" description="Helical" evidence="1">
    <location>
        <begin position="304"/>
        <end position="325"/>
    </location>
</feature>
<dbReference type="InterPro" id="IPR050706">
    <property type="entry name" value="Cyclic-di-GMP_PDE-like"/>
</dbReference>
<dbReference type="InterPro" id="IPR001633">
    <property type="entry name" value="EAL_dom"/>
</dbReference>
<dbReference type="SMART" id="SM00052">
    <property type="entry name" value="EAL"/>
    <property type="match status" value="1"/>
</dbReference>
<protein>
    <submittedName>
        <fullName evidence="4">EAL domain-containing protein</fullName>
    </submittedName>
</protein>
<feature type="domain" description="EAL" evidence="2">
    <location>
        <begin position="595"/>
        <end position="847"/>
    </location>
</feature>
<dbReference type="Gene3D" id="3.20.20.450">
    <property type="entry name" value="EAL domain"/>
    <property type="match status" value="1"/>
</dbReference>
<feature type="transmembrane region" description="Helical" evidence="1">
    <location>
        <begin position="359"/>
        <end position="380"/>
    </location>
</feature>
<dbReference type="Gene3D" id="3.30.450.20">
    <property type="entry name" value="PAS domain"/>
    <property type="match status" value="1"/>
</dbReference>
<dbReference type="Gene3D" id="3.30.450.40">
    <property type="match status" value="1"/>
</dbReference>
<dbReference type="InterPro" id="IPR035919">
    <property type="entry name" value="EAL_sf"/>
</dbReference>
<evidence type="ECO:0000313" key="5">
    <source>
        <dbReference type="Proteomes" id="UP000438120"/>
    </source>
</evidence>
<dbReference type="Pfam" id="PF00990">
    <property type="entry name" value="GGDEF"/>
    <property type="match status" value="2"/>
</dbReference>
<feature type="domain" description="GGDEF" evidence="3">
    <location>
        <begin position="1293"/>
        <end position="1407"/>
    </location>
</feature>
<dbReference type="InterPro" id="IPR043128">
    <property type="entry name" value="Rev_trsase/Diguanyl_cyclase"/>
</dbReference>
<dbReference type="InterPro" id="IPR000160">
    <property type="entry name" value="GGDEF_dom"/>
</dbReference>
<keyword evidence="5" id="KW-1185">Reference proteome</keyword>
<dbReference type="InterPro" id="IPR000014">
    <property type="entry name" value="PAS"/>
</dbReference>
<dbReference type="PROSITE" id="PS50883">
    <property type="entry name" value="EAL"/>
    <property type="match status" value="1"/>
</dbReference>
<keyword evidence="1" id="KW-1133">Transmembrane helix</keyword>
<proteinExistence type="predicted"/>
<organism evidence="4 5">
    <name type="scientific">Lactobacillus porci</name>
    <dbReference type="NCBI Taxonomy" id="2012477"/>
    <lineage>
        <taxon>Bacteria</taxon>
        <taxon>Bacillati</taxon>
        <taxon>Bacillota</taxon>
        <taxon>Bacilli</taxon>
        <taxon>Lactobacillales</taxon>
        <taxon>Lactobacillaceae</taxon>
        <taxon>Lactobacillus</taxon>
    </lineage>
</organism>
<dbReference type="Proteomes" id="UP000438120">
    <property type="component" value="Unassembled WGS sequence"/>
</dbReference>
<dbReference type="InterPro" id="IPR035965">
    <property type="entry name" value="PAS-like_dom_sf"/>
</dbReference>
<dbReference type="InterPro" id="IPR029016">
    <property type="entry name" value="GAF-like_dom_sf"/>
</dbReference>
<dbReference type="EMBL" id="VUMX01000005">
    <property type="protein sequence ID" value="MST86576.1"/>
    <property type="molecule type" value="Genomic_DNA"/>
</dbReference>
<sequence>MKKLKSTTVYSIIIALVMAAFGVLSLYGRGESGFYQGIFSEDKIADVTNSWTDAKGRKAELGDLRPDKGTDHKSIYLKLPENLGNNEHLILVSDNIEQISFYVGNKRIYVSYPQVSTAWLQLTPKKQPLTSEIMVPKKYAGQTARLYLSGIQQASGQIFNCRLGSSGRYLSDYLKNNTLPELLDMVIILLGLTTFILTLTAPLIDKMRSSLRYFSEFSILFGLWQLQLEYVPAILYGHFRLWRLFNYPVLIVLPYLLIMVINVQLEQPRKGYAAFGFALSMIDVAYVAGSWLLFKREMSDAVPVFQLVLAIAFIFGMLVSGIDLWRHYAQKRAEKEAKPLILDDFEAEKQKAKETESKLMLPLHWLLLAGLVALLLSTVFDLYQQVATHGGWIGYPALRLIFFCLQVVVFRQLLVSELAGMQHKGQDDTYLKMANYDQLTGLYSQYYLTKKLNARRQASVSFMPTIVYFNLAKFKLYNVINGHEAGDECLKKVAQVLTEIFGSENMARFGNDHFVVISADEDQTIKNVQKANEAVSKLDPSFKLYLKAGIYYSDGTESIETEYDYAKTACDEVKEGAKKCYQVYTAEFSEKAEYTKFVVDHIDDAIKNGDVEVFFQPQVHLMDGKLSGLEALARWSDQNRGFMSPGRFVPILEDSNLTYKLDMYVLEEAAKLIKRRMAEGKPMVPVSFNLSRTDFVTTNPNQILVDLTKRYDIPREMLRVEITETILTEDPVKIKRAIDQFHKDGFQVLMDDFGSGASSLNTLKEYGFDEIKLDMIFMRNFDENSEKVIRPLISMAKSLNVHTLCEGVESERQLAFLKDIGCEVVQGYYYGKPNNFSEVEEHLEDMGVEWENSDENNFFETAGLVDVNSDQPLALLAYGQGDFSYYYMNVGFRSFAAQIGITLQDKHQMAWSDEGLRRQLADFASVAQRSAHEQIAALTSAGETYRLRFKLIVRGDKHAMFKVTLLGSQNDAVTESRQVYEKLPLPYAIVRPYYTHSEIGAEAEFVGVNKAFCQQVGLTKNELLGKKLTEVLPGDNPQWVKLPLAVLQTGRASSRRLYSKAMESWAEFTLIPAETPGCVAYAFTKIAGDSSKLKRLKQAPDVAAQASILAWTLNGPEDHVSQINFSLAEVASLLEPDRVYLLTNHGGAGKLEYEWTRKQSLLGRISDRLSQALIGYLEQLRAGQPYLYISNMESLRFDRELYELTRKNIRILLVPLFKGQELLGYLGVENFEADRLAYAKDLLAQYTQYLSSKLATIQRMSELAAGTPSDHLTGLGNQTAYEAKLAELKEAKIPAGLLYTDLYGLRDFNADHGPQEGNLLLQQTADLLNSIFPAQNLYRVGGEVFVAVLPQVSQEAFAAKQQELQAALAKSARIDLLVTGKICDYPKHIQQAAKQLDQALADLKAGH</sequence>
<dbReference type="PROSITE" id="PS50887">
    <property type="entry name" value="GGDEF"/>
    <property type="match status" value="2"/>
</dbReference>
<feature type="transmembrane region" description="Helical" evidence="1">
    <location>
        <begin position="272"/>
        <end position="292"/>
    </location>
</feature>
<feature type="transmembrane region" description="Helical" evidence="1">
    <location>
        <begin position="217"/>
        <end position="239"/>
    </location>
</feature>
<comment type="caution">
    <text evidence="4">The sequence shown here is derived from an EMBL/GenBank/DDBJ whole genome shotgun (WGS) entry which is preliminary data.</text>
</comment>
<dbReference type="Pfam" id="PF00563">
    <property type="entry name" value="EAL"/>
    <property type="match status" value="1"/>
</dbReference>
<dbReference type="SUPFAM" id="SSF55785">
    <property type="entry name" value="PYP-like sensor domain (PAS domain)"/>
    <property type="match status" value="1"/>
</dbReference>
<dbReference type="PANTHER" id="PTHR33121">
    <property type="entry name" value="CYCLIC DI-GMP PHOSPHODIESTERASE PDEF"/>
    <property type="match status" value="1"/>
</dbReference>
<feature type="transmembrane region" description="Helical" evidence="1">
    <location>
        <begin position="185"/>
        <end position="205"/>
    </location>
</feature>
<evidence type="ECO:0000313" key="4">
    <source>
        <dbReference type="EMBL" id="MST86576.1"/>
    </source>
</evidence>
<dbReference type="NCBIfam" id="TIGR00254">
    <property type="entry name" value="GGDEF"/>
    <property type="match status" value="1"/>
</dbReference>
<dbReference type="PANTHER" id="PTHR33121:SF71">
    <property type="entry name" value="OXYGEN SENSOR PROTEIN DOSP"/>
    <property type="match status" value="1"/>
</dbReference>
<dbReference type="CDD" id="cd01949">
    <property type="entry name" value="GGDEF"/>
    <property type="match status" value="1"/>
</dbReference>
<feature type="transmembrane region" description="Helical" evidence="1">
    <location>
        <begin position="7"/>
        <end position="27"/>
    </location>
</feature>
<dbReference type="SMART" id="SM00267">
    <property type="entry name" value="GGDEF"/>
    <property type="match status" value="2"/>
</dbReference>